<dbReference type="InterPro" id="IPR022694">
    <property type="entry name" value="3-OHacyl-CoA_DH"/>
</dbReference>
<feature type="domain" description="3-hydroxyacyl-CoA dehydrogenase NAD binding" evidence="8">
    <location>
        <begin position="17"/>
        <end position="190"/>
    </location>
</feature>
<keyword evidence="3" id="KW-0285">Flavoprotein</keyword>
<organism evidence="9 10">
    <name type="scientific">Acidimicrobium ferrooxidans (strain DSM 10331 / JCM 15462 / NBRC 103882 / ICP)</name>
    <dbReference type="NCBI Taxonomy" id="525909"/>
    <lineage>
        <taxon>Bacteria</taxon>
        <taxon>Bacillati</taxon>
        <taxon>Actinomycetota</taxon>
        <taxon>Acidimicrobiia</taxon>
        <taxon>Acidimicrobiales</taxon>
        <taxon>Acidimicrobiaceae</taxon>
        <taxon>Acidimicrobium</taxon>
    </lineage>
</organism>
<dbReference type="GO" id="GO:0070403">
    <property type="term" value="F:NAD+ binding"/>
    <property type="evidence" value="ECO:0007669"/>
    <property type="project" value="InterPro"/>
</dbReference>
<dbReference type="Pfam" id="PF00725">
    <property type="entry name" value="3HCDH"/>
    <property type="match status" value="1"/>
</dbReference>
<keyword evidence="5" id="KW-0560">Oxidoreductase</keyword>
<dbReference type="PIRSF" id="PIRSF000105">
    <property type="entry name" value="HCDH"/>
    <property type="match status" value="1"/>
</dbReference>
<dbReference type="GO" id="GO:0006072">
    <property type="term" value="P:glycerol-3-phosphate metabolic process"/>
    <property type="evidence" value="ECO:0007669"/>
    <property type="project" value="InterPro"/>
</dbReference>
<evidence type="ECO:0000256" key="2">
    <source>
        <dbReference type="ARBA" id="ARBA00009463"/>
    </source>
</evidence>
<protein>
    <submittedName>
        <fullName evidence="9">3-hydroxyacyl-CoA dehydrogenase NAD-binding</fullName>
    </submittedName>
</protein>
<dbReference type="InterPro" id="IPR000447">
    <property type="entry name" value="G3P_DH_FAD-dep"/>
</dbReference>
<dbReference type="HOGENOM" id="CLU_009834_2_0_11"/>
<dbReference type="Proteomes" id="UP000000771">
    <property type="component" value="Chromosome"/>
</dbReference>
<feature type="domain" description="3-hydroxyacyl-CoA dehydrogenase C-terminal" evidence="7">
    <location>
        <begin position="193"/>
        <end position="288"/>
    </location>
</feature>
<feature type="site" description="Important for catalytic activity" evidence="6">
    <location>
        <position position="147"/>
    </location>
</feature>
<evidence type="ECO:0000313" key="9">
    <source>
        <dbReference type="EMBL" id="ACU54301.1"/>
    </source>
</evidence>
<evidence type="ECO:0000256" key="3">
    <source>
        <dbReference type="ARBA" id="ARBA00022630"/>
    </source>
</evidence>
<dbReference type="GO" id="GO:0006635">
    <property type="term" value="P:fatty acid beta-oxidation"/>
    <property type="evidence" value="ECO:0007669"/>
    <property type="project" value="TreeGrafter"/>
</dbReference>
<dbReference type="SUPFAM" id="SSF48179">
    <property type="entry name" value="6-phosphogluconate dehydrogenase C-terminal domain-like"/>
    <property type="match status" value="1"/>
</dbReference>
<dbReference type="Gene3D" id="3.40.50.720">
    <property type="entry name" value="NAD(P)-binding Rossmann-like Domain"/>
    <property type="match status" value="1"/>
</dbReference>
<dbReference type="AlphaFoldDB" id="C7LZZ3"/>
<dbReference type="InterPro" id="IPR006176">
    <property type="entry name" value="3-OHacyl-CoA_DH_NAD-bd"/>
</dbReference>
<evidence type="ECO:0000256" key="6">
    <source>
        <dbReference type="PIRSR" id="PIRSR000105-1"/>
    </source>
</evidence>
<evidence type="ECO:0000256" key="1">
    <source>
        <dbReference type="ARBA" id="ARBA00005086"/>
    </source>
</evidence>
<dbReference type="InterPro" id="IPR036291">
    <property type="entry name" value="NAD(P)-bd_dom_sf"/>
</dbReference>
<proteinExistence type="inferred from homology"/>
<dbReference type="InterPro" id="IPR006108">
    <property type="entry name" value="3HC_DH_C"/>
</dbReference>
<dbReference type="RefSeq" id="WP_015798785.1">
    <property type="nucleotide sequence ID" value="NC_013124.1"/>
</dbReference>
<dbReference type="Pfam" id="PF02737">
    <property type="entry name" value="3HCDH_N"/>
    <property type="match status" value="1"/>
</dbReference>
<dbReference type="GO" id="GO:0008691">
    <property type="term" value="F:3-hydroxybutyryl-CoA dehydrogenase activity"/>
    <property type="evidence" value="ECO:0007669"/>
    <property type="project" value="TreeGrafter"/>
</dbReference>
<dbReference type="GO" id="GO:0004368">
    <property type="term" value="F:glycerol-3-phosphate dehydrogenase (quinone) activity"/>
    <property type="evidence" value="ECO:0007669"/>
    <property type="project" value="InterPro"/>
</dbReference>
<gene>
    <name evidence="9" type="ordered locus">Afer_1375</name>
</gene>
<dbReference type="KEGG" id="afo:Afer_1375"/>
<keyword evidence="10" id="KW-1185">Reference proteome</keyword>
<evidence type="ECO:0000259" key="8">
    <source>
        <dbReference type="Pfam" id="PF02737"/>
    </source>
</evidence>
<evidence type="ECO:0000256" key="5">
    <source>
        <dbReference type="ARBA" id="ARBA00023002"/>
    </source>
</evidence>
<dbReference type="PANTHER" id="PTHR48075">
    <property type="entry name" value="3-HYDROXYACYL-COA DEHYDROGENASE FAMILY PROTEIN"/>
    <property type="match status" value="1"/>
</dbReference>
<comment type="pathway">
    <text evidence="1">Lipid metabolism; butanoate metabolism.</text>
</comment>
<dbReference type="SUPFAM" id="SSF51735">
    <property type="entry name" value="NAD(P)-binding Rossmann-fold domains"/>
    <property type="match status" value="1"/>
</dbReference>
<dbReference type="PANTHER" id="PTHR48075:SF5">
    <property type="entry name" value="3-HYDROXYBUTYRYL-COA DEHYDROGENASE"/>
    <property type="match status" value="1"/>
</dbReference>
<evidence type="ECO:0000313" key="10">
    <source>
        <dbReference type="Proteomes" id="UP000000771"/>
    </source>
</evidence>
<name>C7LZZ3_ACIFD</name>
<dbReference type="InterPro" id="IPR008927">
    <property type="entry name" value="6-PGluconate_DH-like_C_sf"/>
</dbReference>
<dbReference type="eggNOG" id="COG1250">
    <property type="taxonomic scope" value="Bacteria"/>
</dbReference>
<dbReference type="PROSITE" id="PS00977">
    <property type="entry name" value="FAD_G3PDH_1"/>
    <property type="match status" value="1"/>
</dbReference>
<evidence type="ECO:0000259" key="7">
    <source>
        <dbReference type="Pfam" id="PF00725"/>
    </source>
</evidence>
<dbReference type="STRING" id="525909.Afer_1375"/>
<reference evidence="9 10" key="1">
    <citation type="journal article" date="2009" name="Stand. Genomic Sci.">
        <title>Complete genome sequence of Acidimicrobium ferrooxidans type strain (ICP).</title>
        <authorList>
            <person name="Clum A."/>
            <person name="Nolan M."/>
            <person name="Lang E."/>
            <person name="Glavina Del Rio T."/>
            <person name="Tice H."/>
            <person name="Copeland A."/>
            <person name="Cheng J.F."/>
            <person name="Lucas S."/>
            <person name="Chen F."/>
            <person name="Bruce D."/>
            <person name="Goodwin L."/>
            <person name="Pitluck S."/>
            <person name="Ivanova N."/>
            <person name="Mavrommatis K."/>
            <person name="Mikhailova N."/>
            <person name="Pati A."/>
            <person name="Chen A."/>
            <person name="Palaniappan K."/>
            <person name="Goker M."/>
            <person name="Spring S."/>
            <person name="Land M."/>
            <person name="Hauser L."/>
            <person name="Chang Y.J."/>
            <person name="Jeffries C.C."/>
            <person name="Chain P."/>
            <person name="Bristow J."/>
            <person name="Eisen J.A."/>
            <person name="Markowitz V."/>
            <person name="Hugenholtz P."/>
            <person name="Kyrpides N.C."/>
            <person name="Klenk H.P."/>
            <person name="Lapidus A."/>
        </authorList>
    </citation>
    <scope>NUCLEOTIDE SEQUENCE [LARGE SCALE GENOMIC DNA]</scope>
    <source>
        <strain evidence="10">DSM 10331 / JCM 15462 / NBRC 103882 / ICP</strain>
    </source>
</reference>
<dbReference type="InterPro" id="IPR013328">
    <property type="entry name" value="6PGD_dom2"/>
</dbReference>
<dbReference type="EMBL" id="CP001631">
    <property type="protein sequence ID" value="ACU54301.1"/>
    <property type="molecule type" value="Genomic_DNA"/>
</dbReference>
<dbReference type="Gene3D" id="1.10.1040.10">
    <property type="entry name" value="N-(1-d-carboxylethyl)-l-norvaline Dehydrogenase, domain 2"/>
    <property type="match status" value="1"/>
</dbReference>
<accession>C7LZZ3</accession>
<evidence type="ECO:0000256" key="4">
    <source>
        <dbReference type="ARBA" id="ARBA00022827"/>
    </source>
</evidence>
<comment type="similarity">
    <text evidence="2">Belongs to the 3-hydroxyacyl-CoA dehydrogenase family.</text>
</comment>
<sequence length="288" mass="30405">MGRDHPGVLGQPPAIRTIVVIGGGTMGSGIAAQAVVAGRDVTVVEVSDAAARQTVERVERLLDQAVAHGAERSAFGAVAARSGLDAVVAADLVIESVPEVVELKREVLHSASKIARRDAIFATNTSSIQVADLASSVQDPSRFGGLHFFNPVLPSQLIEVVVGGATSEATTDALVAAARGFGKEPIVVRDRPGFATSRLGVLLGLEAARMLEEEVASAEDIDRGMQLGYRHPVGPLRLSDLVGLDVRLQIARYLAVHLGSRFEPPQILIDKVARGELGRKSGRGFFEW</sequence>
<keyword evidence="4" id="KW-0274">FAD</keyword>